<dbReference type="Proteomes" id="UP001215598">
    <property type="component" value="Unassembled WGS sequence"/>
</dbReference>
<gene>
    <name evidence="2" type="ORF">B0H16DRAFT_1625884</name>
</gene>
<comment type="caution">
    <text evidence="2">The sequence shown here is derived from an EMBL/GenBank/DDBJ whole genome shotgun (WGS) entry which is preliminary data.</text>
</comment>
<reference evidence="2" key="1">
    <citation type="submission" date="2023-03" db="EMBL/GenBank/DDBJ databases">
        <title>Massive genome expansion in bonnet fungi (Mycena s.s.) driven by repeated elements and novel gene families across ecological guilds.</title>
        <authorList>
            <consortium name="Lawrence Berkeley National Laboratory"/>
            <person name="Harder C.B."/>
            <person name="Miyauchi S."/>
            <person name="Viragh M."/>
            <person name="Kuo A."/>
            <person name="Thoen E."/>
            <person name="Andreopoulos B."/>
            <person name="Lu D."/>
            <person name="Skrede I."/>
            <person name="Drula E."/>
            <person name="Henrissat B."/>
            <person name="Morin E."/>
            <person name="Kohler A."/>
            <person name="Barry K."/>
            <person name="LaButti K."/>
            <person name="Morin E."/>
            <person name="Salamov A."/>
            <person name="Lipzen A."/>
            <person name="Mereny Z."/>
            <person name="Hegedus B."/>
            <person name="Baldrian P."/>
            <person name="Stursova M."/>
            <person name="Weitz H."/>
            <person name="Taylor A."/>
            <person name="Grigoriev I.V."/>
            <person name="Nagy L.G."/>
            <person name="Martin F."/>
            <person name="Kauserud H."/>
        </authorList>
    </citation>
    <scope>NUCLEOTIDE SEQUENCE</scope>
    <source>
        <strain evidence="2">CBHHK182m</strain>
    </source>
</reference>
<sequence length="235" mass="26287">MWMGAGCARGGYKDRRWDNRKSTQRSFPASEGRAGRCAQFSALVSRLRLHADEPLCARADPQGRPRFPGEAGRESEWPFRTLLPRPQSTAHGAPPSFAHTQIFNSLHFTVAGLQGGISPIREASIQMHKFAAQTADLCDSPKLPFSSLPLWLSLGIRFWQGLVSSFGAPFLHLLFGIVVREPKCTYGAQRCSSMLLTPVYDIPLRAYTKSCYSSCEHSTHFRSIFFIFCAVSYMY</sequence>
<evidence type="ECO:0000313" key="3">
    <source>
        <dbReference type="Proteomes" id="UP001215598"/>
    </source>
</evidence>
<protein>
    <submittedName>
        <fullName evidence="2">Uncharacterized protein</fullName>
    </submittedName>
</protein>
<dbReference type="EMBL" id="JARKIB010000374">
    <property type="protein sequence ID" value="KAJ7712212.1"/>
    <property type="molecule type" value="Genomic_DNA"/>
</dbReference>
<evidence type="ECO:0000256" key="1">
    <source>
        <dbReference type="SAM" id="MobiDB-lite"/>
    </source>
</evidence>
<proteinExistence type="predicted"/>
<organism evidence="2 3">
    <name type="scientific">Mycena metata</name>
    <dbReference type="NCBI Taxonomy" id="1033252"/>
    <lineage>
        <taxon>Eukaryota</taxon>
        <taxon>Fungi</taxon>
        <taxon>Dikarya</taxon>
        <taxon>Basidiomycota</taxon>
        <taxon>Agaricomycotina</taxon>
        <taxon>Agaricomycetes</taxon>
        <taxon>Agaricomycetidae</taxon>
        <taxon>Agaricales</taxon>
        <taxon>Marasmiineae</taxon>
        <taxon>Mycenaceae</taxon>
        <taxon>Mycena</taxon>
    </lineage>
</organism>
<dbReference type="AlphaFoldDB" id="A0AAD7H532"/>
<feature type="region of interest" description="Disordered" evidence="1">
    <location>
        <begin position="1"/>
        <end position="31"/>
    </location>
</feature>
<name>A0AAD7H532_9AGAR</name>
<accession>A0AAD7H532</accession>
<feature type="compositionally biased region" description="Basic and acidic residues" evidence="1">
    <location>
        <begin position="11"/>
        <end position="21"/>
    </location>
</feature>
<keyword evidence="3" id="KW-1185">Reference proteome</keyword>
<evidence type="ECO:0000313" key="2">
    <source>
        <dbReference type="EMBL" id="KAJ7712212.1"/>
    </source>
</evidence>